<keyword evidence="10" id="KW-1185">Reference proteome</keyword>
<comment type="cofactor">
    <cofactor evidence="1">
        <name>heme</name>
        <dbReference type="ChEBI" id="CHEBI:30413"/>
    </cofactor>
</comment>
<dbReference type="InterPro" id="IPR036396">
    <property type="entry name" value="Cyt_P450_sf"/>
</dbReference>
<reference evidence="9 10" key="2">
    <citation type="journal article" date="2017" name="Int. J. Syst. Evol. Microbiol.">
        <title>Mycobacterium stephanolepidis sp. nov., a rapidly growing species related to Mycobacterium chelonae, isolated from marine teleost fish, Stephanolepis cirrhifer.</title>
        <authorList>
            <person name="Fukano H."/>
            <person name="Wada S."/>
            <person name="Kurata O."/>
            <person name="Katayama K."/>
            <person name="Fujiwara N."/>
            <person name="Hoshino Y."/>
        </authorList>
    </citation>
    <scope>NUCLEOTIDE SEQUENCE [LARGE SCALE GENOMIC DNA]</scope>
    <source>
        <strain evidence="9 10">NJB0901</strain>
    </source>
</reference>
<evidence type="ECO:0000256" key="5">
    <source>
        <dbReference type="ARBA" id="ARBA00023002"/>
    </source>
</evidence>
<keyword evidence="4 8" id="KW-0479">Metal-binding</keyword>
<evidence type="ECO:0000313" key="10">
    <source>
        <dbReference type="Proteomes" id="UP000217954"/>
    </source>
</evidence>
<dbReference type="Gene3D" id="1.10.630.10">
    <property type="entry name" value="Cytochrome P450"/>
    <property type="match status" value="1"/>
</dbReference>
<dbReference type="InterPro" id="IPR001128">
    <property type="entry name" value="Cyt_P450"/>
</dbReference>
<comment type="similarity">
    <text evidence="2 8">Belongs to the cytochrome P450 family.</text>
</comment>
<evidence type="ECO:0000256" key="6">
    <source>
        <dbReference type="ARBA" id="ARBA00023004"/>
    </source>
</evidence>
<dbReference type="AlphaFoldDB" id="A0A1Z4F401"/>
<accession>A0A1Z4F401</accession>
<keyword evidence="3 8" id="KW-0349">Heme</keyword>
<dbReference type="Proteomes" id="UP000217954">
    <property type="component" value="Chromosome"/>
</dbReference>
<dbReference type="InterPro" id="IPR002397">
    <property type="entry name" value="Cyt_P450_B"/>
</dbReference>
<dbReference type="PANTHER" id="PTHR46696:SF4">
    <property type="entry name" value="BIOTIN BIOSYNTHESIS CYTOCHROME P450"/>
    <property type="match status" value="1"/>
</dbReference>
<dbReference type="InterPro" id="IPR017972">
    <property type="entry name" value="Cyt_P450_CS"/>
</dbReference>
<dbReference type="KEGG" id="mste:MSTE_04626"/>
<dbReference type="PROSITE" id="PS00086">
    <property type="entry name" value="CYTOCHROME_P450"/>
    <property type="match status" value="1"/>
</dbReference>
<name>A0A1Z4F401_9MYCO</name>
<sequence length="91" mass="10190">MALLWGAANRDPREFDDPDRFLATRPVTQHVAFGSGVHLCLGAGLARMEGQAVLRELVNRVQRVEVEGAPRWTTNSSLRGLEELRVRLVPR</sequence>
<dbReference type="GO" id="GO:0006707">
    <property type="term" value="P:cholesterol catabolic process"/>
    <property type="evidence" value="ECO:0007669"/>
    <property type="project" value="TreeGrafter"/>
</dbReference>
<keyword evidence="7 8" id="KW-0503">Monooxygenase</keyword>
<evidence type="ECO:0000256" key="1">
    <source>
        <dbReference type="ARBA" id="ARBA00001971"/>
    </source>
</evidence>
<evidence type="ECO:0000313" key="9">
    <source>
        <dbReference type="EMBL" id="BAX99917.1"/>
    </source>
</evidence>
<gene>
    <name evidence="9" type="primary">cyp128_1</name>
    <name evidence="9" type="ORF">MSTE_04626</name>
</gene>
<dbReference type="GO" id="GO:0005506">
    <property type="term" value="F:iron ion binding"/>
    <property type="evidence" value="ECO:0007669"/>
    <property type="project" value="InterPro"/>
</dbReference>
<evidence type="ECO:0000256" key="4">
    <source>
        <dbReference type="ARBA" id="ARBA00022723"/>
    </source>
</evidence>
<keyword evidence="6 8" id="KW-0408">Iron</keyword>
<evidence type="ECO:0000256" key="8">
    <source>
        <dbReference type="RuleBase" id="RU000461"/>
    </source>
</evidence>
<dbReference type="GO" id="GO:0020037">
    <property type="term" value="F:heme binding"/>
    <property type="evidence" value="ECO:0007669"/>
    <property type="project" value="InterPro"/>
</dbReference>
<organism evidence="9 10">
    <name type="scientific">[Mycobacterium] stephanolepidis</name>
    <dbReference type="NCBI Taxonomy" id="1520670"/>
    <lineage>
        <taxon>Bacteria</taxon>
        <taxon>Bacillati</taxon>
        <taxon>Actinomycetota</taxon>
        <taxon>Actinomycetes</taxon>
        <taxon>Mycobacteriales</taxon>
        <taxon>Mycobacteriaceae</taxon>
        <taxon>Mycobacteroides</taxon>
    </lineage>
</organism>
<proteinExistence type="inferred from homology"/>
<protein>
    <submittedName>
        <fullName evidence="9">Putative cytochrome P450 128</fullName>
        <ecNumber evidence="9">1.14.-.-</ecNumber>
    </submittedName>
</protein>
<evidence type="ECO:0000256" key="7">
    <source>
        <dbReference type="ARBA" id="ARBA00023033"/>
    </source>
</evidence>
<reference evidence="10" key="1">
    <citation type="journal article" date="2017" name="Genome Announc.">
        <title>Complete Genome Sequence of Mycobacterium stephanolepidis.</title>
        <authorList>
            <person name="Fukano H."/>
            <person name="Yoshida M."/>
            <person name="Katayama Y."/>
            <person name="Omatsu T."/>
            <person name="Mizutani T."/>
            <person name="Kurata O."/>
            <person name="Wada S."/>
            <person name="Hoshino Y."/>
        </authorList>
    </citation>
    <scope>NUCLEOTIDE SEQUENCE [LARGE SCALE GENOMIC DNA]</scope>
    <source>
        <strain evidence="10">NJB0901</strain>
    </source>
</reference>
<keyword evidence="5 8" id="KW-0560">Oxidoreductase</keyword>
<dbReference type="EMBL" id="AP018165">
    <property type="protein sequence ID" value="BAX99917.1"/>
    <property type="molecule type" value="Genomic_DNA"/>
</dbReference>
<dbReference type="Pfam" id="PF00067">
    <property type="entry name" value="p450"/>
    <property type="match status" value="1"/>
</dbReference>
<dbReference type="PRINTS" id="PR00359">
    <property type="entry name" value="BP450"/>
</dbReference>
<dbReference type="GO" id="GO:0036199">
    <property type="term" value="F:cholest-4-en-3-one 26-monooxygenase activity"/>
    <property type="evidence" value="ECO:0007669"/>
    <property type="project" value="TreeGrafter"/>
</dbReference>
<evidence type="ECO:0000256" key="2">
    <source>
        <dbReference type="ARBA" id="ARBA00010617"/>
    </source>
</evidence>
<dbReference type="EC" id="1.14.-.-" evidence="9"/>
<dbReference type="RefSeq" id="WP_231896945.1">
    <property type="nucleotide sequence ID" value="NZ_AP018165.1"/>
</dbReference>
<dbReference type="PANTHER" id="PTHR46696">
    <property type="entry name" value="P450, PUTATIVE (EUROFUNG)-RELATED"/>
    <property type="match status" value="1"/>
</dbReference>
<dbReference type="GO" id="GO:0008395">
    <property type="term" value="F:steroid hydroxylase activity"/>
    <property type="evidence" value="ECO:0007669"/>
    <property type="project" value="TreeGrafter"/>
</dbReference>
<evidence type="ECO:0000256" key="3">
    <source>
        <dbReference type="ARBA" id="ARBA00022617"/>
    </source>
</evidence>
<dbReference type="SUPFAM" id="SSF48264">
    <property type="entry name" value="Cytochrome P450"/>
    <property type="match status" value="1"/>
</dbReference>